<name>A0A0B6YEH1_9EUPU</name>
<feature type="region of interest" description="Disordered" evidence="1">
    <location>
        <begin position="20"/>
        <end position="48"/>
    </location>
</feature>
<protein>
    <submittedName>
        <fullName evidence="2">Uncharacterized protein</fullName>
    </submittedName>
</protein>
<evidence type="ECO:0000313" key="2">
    <source>
        <dbReference type="EMBL" id="CEK54554.1"/>
    </source>
</evidence>
<organism evidence="2">
    <name type="scientific">Arion vulgaris</name>
    <dbReference type="NCBI Taxonomy" id="1028688"/>
    <lineage>
        <taxon>Eukaryota</taxon>
        <taxon>Metazoa</taxon>
        <taxon>Spiralia</taxon>
        <taxon>Lophotrochozoa</taxon>
        <taxon>Mollusca</taxon>
        <taxon>Gastropoda</taxon>
        <taxon>Heterobranchia</taxon>
        <taxon>Euthyneura</taxon>
        <taxon>Panpulmonata</taxon>
        <taxon>Eupulmonata</taxon>
        <taxon>Stylommatophora</taxon>
        <taxon>Helicina</taxon>
        <taxon>Arionoidea</taxon>
        <taxon>Arionidae</taxon>
        <taxon>Arion</taxon>
    </lineage>
</organism>
<dbReference type="AlphaFoldDB" id="A0A0B6YEH1"/>
<reference evidence="2" key="1">
    <citation type="submission" date="2014-12" db="EMBL/GenBank/DDBJ databases">
        <title>Insight into the proteome of Arion vulgaris.</title>
        <authorList>
            <person name="Aradska J."/>
            <person name="Bulat T."/>
            <person name="Smidak R."/>
            <person name="Sarate P."/>
            <person name="Gangsoo J."/>
            <person name="Sialana F."/>
            <person name="Bilban M."/>
            <person name="Lubec G."/>
        </authorList>
    </citation>
    <scope>NUCLEOTIDE SEQUENCE</scope>
    <source>
        <tissue evidence="2">Skin</tissue>
    </source>
</reference>
<sequence>KTKKVNKMEEVKVIIVPPSELQPEGDMSHHHHQDSCREQFHRQGHRQQVEQIAPQQIYLHHNIQHGQQRIQEEQESLEAVVEAPQYIDVPNMVIHSYDPQQVQQLAGTTVSFASSVIQHPHLQQHPQSLPVTVTVSNDKVYWTVVPEHRPEVGPIPTATPEPWYSGMPQVHAPTTQELQQYRPLEVTTNHAGQFLPSSYFCNIPVGEIQNIPNAVTGPIYTSVVENVVVLGDLTRPNTGNHL</sequence>
<evidence type="ECO:0000256" key="1">
    <source>
        <dbReference type="SAM" id="MobiDB-lite"/>
    </source>
</evidence>
<feature type="non-terminal residue" evidence="2">
    <location>
        <position position="1"/>
    </location>
</feature>
<accession>A0A0B6YEH1</accession>
<proteinExistence type="predicted"/>
<gene>
    <name evidence="2" type="primary">ORF23108</name>
</gene>
<dbReference type="EMBL" id="HACG01007689">
    <property type="protein sequence ID" value="CEK54554.1"/>
    <property type="molecule type" value="Transcribed_RNA"/>
</dbReference>